<dbReference type="InterPro" id="IPR011990">
    <property type="entry name" value="TPR-like_helical_dom_sf"/>
</dbReference>
<evidence type="ECO:0000313" key="2">
    <source>
        <dbReference type="EMBL" id="KAH7157981.1"/>
    </source>
</evidence>
<proteinExistence type="predicted"/>
<dbReference type="Gene3D" id="1.25.40.10">
    <property type="entry name" value="Tetratricopeptide repeat domain"/>
    <property type="match status" value="1"/>
</dbReference>
<accession>A0A9P9JBG3</accession>
<keyword evidence="3" id="KW-1185">Reference proteome</keyword>
<dbReference type="EMBL" id="JAGMUU010000003">
    <property type="protein sequence ID" value="KAH7157981.1"/>
    <property type="molecule type" value="Genomic_DNA"/>
</dbReference>
<evidence type="ECO:0000313" key="3">
    <source>
        <dbReference type="Proteomes" id="UP000717696"/>
    </source>
</evidence>
<dbReference type="PANTHER" id="PTHR38788:SF3">
    <property type="entry name" value="CLR5 DOMAIN-CONTAINING PROTEIN"/>
    <property type="match status" value="1"/>
</dbReference>
<reference evidence="2" key="1">
    <citation type="journal article" date="2021" name="Nat. Commun.">
        <title>Genetic determinants of endophytism in the Arabidopsis root mycobiome.</title>
        <authorList>
            <person name="Mesny F."/>
            <person name="Miyauchi S."/>
            <person name="Thiergart T."/>
            <person name="Pickel B."/>
            <person name="Atanasova L."/>
            <person name="Karlsson M."/>
            <person name="Huettel B."/>
            <person name="Barry K.W."/>
            <person name="Haridas S."/>
            <person name="Chen C."/>
            <person name="Bauer D."/>
            <person name="Andreopoulos W."/>
            <person name="Pangilinan J."/>
            <person name="LaButti K."/>
            <person name="Riley R."/>
            <person name="Lipzen A."/>
            <person name="Clum A."/>
            <person name="Drula E."/>
            <person name="Henrissat B."/>
            <person name="Kohler A."/>
            <person name="Grigoriev I.V."/>
            <person name="Martin F.M."/>
            <person name="Hacquard S."/>
        </authorList>
    </citation>
    <scope>NUCLEOTIDE SEQUENCE</scope>
    <source>
        <strain evidence="2">MPI-CAGE-AT-0021</strain>
    </source>
</reference>
<name>A0A9P9JBG3_9HYPO</name>
<dbReference type="Proteomes" id="UP000717696">
    <property type="component" value="Unassembled WGS sequence"/>
</dbReference>
<dbReference type="AlphaFoldDB" id="A0A9P9JBG3"/>
<comment type="caution">
    <text evidence="2">The sequence shown here is derived from an EMBL/GenBank/DDBJ whole genome shotgun (WGS) entry which is preliminary data.</text>
</comment>
<dbReference type="InterPro" id="IPR025676">
    <property type="entry name" value="Clr5_dom"/>
</dbReference>
<feature type="domain" description="Clr5" evidence="1">
    <location>
        <begin position="1"/>
        <end position="28"/>
    </location>
</feature>
<evidence type="ECO:0000259" key="1">
    <source>
        <dbReference type="Pfam" id="PF14420"/>
    </source>
</evidence>
<dbReference type="PANTHER" id="PTHR38788">
    <property type="entry name" value="CLR5 DOMAIN-CONTAINING PROTEIN"/>
    <property type="match status" value="1"/>
</dbReference>
<dbReference type="OrthoDB" id="5308957at2759"/>
<protein>
    <recommendedName>
        <fullName evidence="1">Clr5 domain-containing protein</fullName>
    </recommendedName>
</protein>
<sequence length="521" mass="58945">MAMMRVEHQFTASKRMYKEKLSSWGFSKNLKKGTVRGIVRRANHREGRQTEVLVNGTKVALDRVQKAYDRHFPPGTDKAPEDLTPTEMPDVVVQTPASVTNHSQSAARHRIPAEHVWTPSNRTPATDRRHFESDLLQTEGRGLPLTRLMELRKNALDLFARGKNAEAAYDLRTALCGLRHVFGATYPLPAQTGYDLAEIYESDDDPDKADSVLNWMSETHVEEMGLWHPDTLQHYLRIIGFLQASSRYEQAKLLGFRIYHAVRDSWGPRRAILIPSNAESDASSPEALDLEVMDRIFAESSEGMIVSQQLKIANLWATAAIPGMENLLQRLVNQCERHPASLAREALEARCCLIKKYIATGASDLADSECKIARDNLAKIILDNTETIPDDVLTTSIELASLHLQHNNANRCARVVTWTADILEGLVSNFNRPQFEKNTRTAITYFTTVGLRYQEQSSWEDAAPWFERALALVSKVAKCPNPITILLEDAIDRRSFTFDDLHERFLPEIAYIGLYVYIDLQ</sequence>
<gene>
    <name evidence="2" type="ORF">B0J13DRAFT_603652</name>
</gene>
<organism evidence="2 3">
    <name type="scientific">Dactylonectria estremocensis</name>
    <dbReference type="NCBI Taxonomy" id="1079267"/>
    <lineage>
        <taxon>Eukaryota</taxon>
        <taxon>Fungi</taxon>
        <taxon>Dikarya</taxon>
        <taxon>Ascomycota</taxon>
        <taxon>Pezizomycotina</taxon>
        <taxon>Sordariomycetes</taxon>
        <taxon>Hypocreomycetidae</taxon>
        <taxon>Hypocreales</taxon>
        <taxon>Nectriaceae</taxon>
        <taxon>Dactylonectria</taxon>
    </lineage>
</organism>
<dbReference type="Pfam" id="PF14420">
    <property type="entry name" value="Clr5"/>
    <property type="match status" value="1"/>
</dbReference>